<comment type="catalytic activity">
    <reaction evidence="6 8">
        <text>a 2'-deoxyadenosine in DNA + S-adenosyl-L-methionine = an N(6)-methyl-2'-deoxyadenosine in DNA + S-adenosyl-L-homocysteine + H(+)</text>
        <dbReference type="Rhea" id="RHEA:15197"/>
        <dbReference type="Rhea" id="RHEA-COMP:12418"/>
        <dbReference type="Rhea" id="RHEA-COMP:12419"/>
        <dbReference type="ChEBI" id="CHEBI:15378"/>
        <dbReference type="ChEBI" id="CHEBI:57856"/>
        <dbReference type="ChEBI" id="CHEBI:59789"/>
        <dbReference type="ChEBI" id="CHEBI:90615"/>
        <dbReference type="ChEBI" id="CHEBI:90616"/>
        <dbReference type="EC" id="2.1.1.72"/>
    </reaction>
</comment>
<evidence type="ECO:0000256" key="1">
    <source>
        <dbReference type="ARBA" id="ARBA00006594"/>
    </source>
</evidence>
<evidence type="ECO:0000256" key="6">
    <source>
        <dbReference type="ARBA" id="ARBA00047942"/>
    </source>
</evidence>
<comment type="caution">
    <text evidence="9">The sequence shown here is derived from an EMBL/GenBank/DDBJ whole genome shotgun (WGS) entry which is preliminary data.</text>
</comment>
<dbReference type="NCBIfam" id="TIGR00571">
    <property type="entry name" value="dam"/>
    <property type="match status" value="1"/>
</dbReference>
<evidence type="ECO:0000313" key="10">
    <source>
        <dbReference type="Proteomes" id="UP000241421"/>
    </source>
</evidence>
<keyword evidence="3 8" id="KW-0489">Methyltransferase</keyword>
<evidence type="ECO:0000256" key="3">
    <source>
        <dbReference type="ARBA" id="ARBA00022603"/>
    </source>
</evidence>
<dbReference type="Pfam" id="PF02086">
    <property type="entry name" value="MethyltransfD12"/>
    <property type="match status" value="1"/>
</dbReference>
<dbReference type="GO" id="GO:0009307">
    <property type="term" value="P:DNA restriction-modification system"/>
    <property type="evidence" value="ECO:0007669"/>
    <property type="project" value="InterPro"/>
</dbReference>
<dbReference type="AlphaFoldDB" id="A0A2U2HMS6"/>
<protein>
    <recommendedName>
        <fullName evidence="2 8">Site-specific DNA-methyltransferase (adenine-specific)</fullName>
        <ecNumber evidence="2 8">2.1.1.72</ecNumber>
    </recommendedName>
</protein>
<dbReference type="InterPro" id="IPR012327">
    <property type="entry name" value="MeTrfase_D12"/>
</dbReference>
<dbReference type="InterPro" id="IPR023095">
    <property type="entry name" value="Ade_MeTrfase_dom_2"/>
</dbReference>
<proteinExistence type="inferred from homology"/>
<evidence type="ECO:0000256" key="5">
    <source>
        <dbReference type="ARBA" id="ARBA00022691"/>
    </source>
</evidence>
<evidence type="ECO:0000256" key="2">
    <source>
        <dbReference type="ARBA" id="ARBA00011900"/>
    </source>
</evidence>
<dbReference type="OrthoDB" id="9805629at2"/>
<keyword evidence="5 8" id="KW-0949">S-adenosyl-L-methionine</keyword>
<gene>
    <name evidence="9" type="ORF">C7C56_010075</name>
</gene>
<dbReference type="GO" id="GO:0009007">
    <property type="term" value="F:site-specific DNA-methyltransferase (adenine-specific) activity"/>
    <property type="evidence" value="ECO:0007669"/>
    <property type="project" value="UniProtKB-UniRule"/>
</dbReference>
<dbReference type="Gene3D" id="3.40.50.150">
    <property type="entry name" value="Vaccinia Virus protein VP39"/>
    <property type="match status" value="1"/>
</dbReference>
<accession>A0A2U2HMS6</accession>
<dbReference type="InterPro" id="IPR002052">
    <property type="entry name" value="DNA_methylase_N6_adenine_CS"/>
</dbReference>
<dbReference type="InterPro" id="IPR012263">
    <property type="entry name" value="M_m6A_EcoRV"/>
</dbReference>
<name>A0A2U2HMS6_9BURK</name>
<reference evidence="9 10" key="1">
    <citation type="submission" date="2018-04" db="EMBL/GenBank/DDBJ databases">
        <title>Massilia violaceinigra sp. nov., a novel purple-pigmented bacterium isolated from Tianshan glacier, Xinjiang, China.</title>
        <authorList>
            <person name="Wang H."/>
        </authorList>
    </citation>
    <scope>NUCLEOTIDE SEQUENCE [LARGE SCALE GENOMIC DNA]</scope>
    <source>
        <strain evidence="9 10">B448-2</strain>
    </source>
</reference>
<dbReference type="PANTHER" id="PTHR30481">
    <property type="entry name" value="DNA ADENINE METHYLASE"/>
    <property type="match status" value="1"/>
</dbReference>
<dbReference type="PIRSF" id="PIRSF000398">
    <property type="entry name" value="M_m6A_EcoRV"/>
    <property type="match status" value="1"/>
</dbReference>
<dbReference type="Gene3D" id="1.10.1020.10">
    <property type="entry name" value="Adenine-specific Methyltransferase, Domain 2"/>
    <property type="match status" value="1"/>
</dbReference>
<dbReference type="GO" id="GO:0043565">
    <property type="term" value="F:sequence-specific DNA binding"/>
    <property type="evidence" value="ECO:0007669"/>
    <property type="project" value="TreeGrafter"/>
</dbReference>
<dbReference type="RefSeq" id="WP_106757298.1">
    <property type="nucleotide sequence ID" value="NZ_PXWF02000139.1"/>
</dbReference>
<dbReference type="PANTHER" id="PTHR30481:SF3">
    <property type="entry name" value="DNA ADENINE METHYLASE"/>
    <property type="match status" value="1"/>
</dbReference>
<dbReference type="SUPFAM" id="SSF53335">
    <property type="entry name" value="S-adenosyl-L-methionine-dependent methyltransferases"/>
    <property type="match status" value="1"/>
</dbReference>
<feature type="binding site" evidence="7">
    <location>
        <position position="23"/>
    </location>
    <ligand>
        <name>S-adenosyl-L-methionine</name>
        <dbReference type="ChEBI" id="CHEBI:59789"/>
    </ligand>
</feature>
<dbReference type="GO" id="GO:0006298">
    <property type="term" value="P:mismatch repair"/>
    <property type="evidence" value="ECO:0007669"/>
    <property type="project" value="TreeGrafter"/>
</dbReference>
<dbReference type="PRINTS" id="PR00505">
    <property type="entry name" value="D12N6MTFRASE"/>
</dbReference>
<keyword evidence="4 8" id="KW-0808">Transferase</keyword>
<dbReference type="EC" id="2.1.1.72" evidence="2 8"/>
<dbReference type="GO" id="GO:1904047">
    <property type="term" value="F:S-adenosyl-L-methionine binding"/>
    <property type="evidence" value="ECO:0007669"/>
    <property type="project" value="TreeGrafter"/>
</dbReference>
<dbReference type="InterPro" id="IPR029063">
    <property type="entry name" value="SAM-dependent_MTases_sf"/>
</dbReference>
<dbReference type="Proteomes" id="UP000241421">
    <property type="component" value="Unassembled WGS sequence"/>
</dbReference>
<dbReference type="PROSITE" id="PS00092">
    <property type="entry name" value="N6_MTASE"/>
    <property type="match status" value="1"/>
</dbReference>
<organism evidence="9 10">
    <name type="scientific">Massilia glaciei</name>
    <dbReference type="NCBI Taxonomy" id="1524097"/>
    <lineage>
        <taxon>Bacteria</taxon>
        <taxon>Pseudomonadati</taxon>
        <taxon>Pseudomonadota</taxon>
        <taxon>Betaproteobacteria</taxon>
        <taxon>Burkholderiales</taxon>
        <taxon>Oxalobacteraceae</taxon>
        <taxon>Telluria group</taxon>
        <taxon>Massilia</taxon>
    </lineage>
</organism>
<evidence type="ECO:0000256" key="8">
    <source>
        <dbReference type="RuleBase" id="RU361257"/>
    </source>
</evidence>
<feature type="binding site" evidence="7">
    <location>
        <position position="187"/>
    </location>
    <ligand>
        <name>S-adenosyl-L-methionine</name>
        <dbReference type="ChEBI" id="CHEBI:59789"/>
    </ligand>
</feature>
<comment type="similarity">
    <text evidence="1 8">Belongs to the N(4)/N(6)-methyltransferase family.</text>
</comment>
<keyword evidence="10" id="KW-1185">Reference proteome</keyword>
<evidence type="ECO:0000313" key="9">
    <source>
        <dbReference type="EMBL" id="PWF48810.1"/>
    </source>
</evidence>
<evidence type="ECO:0000256" key="4">
    <source>
        <dbReference type="ARBA" id="ARBA00022679"/>
    </source>
</evidence>
<feature type="binding site" evidence="7">
    <location>
        <position position="19"/>
    </location>
    <ligand>
        <name>S-adenosyl-L-methionine</name>
        <dbReference type="ChEBI" id="CHEBI:59789"/>
    </ligand>
</feature>
<dbReference type="EMBL" id="PXWF02000139">
    <property type="protein sequence ID" value="PWF48810.1"/>
    <property type="molecule type" value="Genomic_DNA"/>
</dbReference>
<evidence type="ECO:0000256" key="7">
    <source>
        <dbReference type="PIRSR" id="PIRSR000398-1"/>
    </source>
</evidence>
<feature type="binding site" evidence="7">
    <location>
        <position position="64"/>
    </location>
    <ligand>
        <name>S-adenosyl-L-methionine</name>
        <dbReference type="ChEBI" id="CHEBI:59789"/>
    </ligand>
</feature>
<dbReference type="GO" id="GO:0032259">
    <property type="term" value="P:methylation"/>
    <property type="evidence" value="ECO:0007669"/>
    <property type="project" value="UniProtKB-KW"/>
</dbReference>
<sequence>MFSQIASPDWTPPLPFLRWAGGKRWLKYYYADLFPSKVDRYVEPFLGSGAVFFGIEASSAVLSDTNIDLIDAYRAIKEDWQSVVSQLAKHARKHSEDYYYAQRASIPRLLTNRAARFIYLNRTCFNGIYRVNQRGKFNVPIGTRSSVLLDTDDFERVSKHLQSAELIASDFQSILQATFPGDFVFVDPPYTVAHNTNGFLKYNEKIFSWDDQIRLHSSLQELSGRGVDFILTNADHPSIANLYSHDFCINRVSRNSNIGSLVECRNRITELIIRPKK</sequence>